<dbReference type="AlphaFoldDB" id="A0A1I7U6P7"/>
<feature type="region of interest" description="Disordered" evidence="2">
    <location>
        <begin position="291"/>
        <end position="339"/>
    </location>
</feature>
<keyword evidence="1" id="KW-0175">Coiled coil</keyword>
<feature type="coiled-coil region" evidence="1">
    <location>
        <begin position="24"/>
        <end position="51"/>
    </location>
</feature>
<feature type="compositionally biased region" description="Polar residues" evidence="2">
    <location>
        <begin position="60"/>
        <end position="74"/>
    </location>
</feature>
<evidence type="ECO:0000256" key="1">
    <source>
        <dbReference type="SAM" id="Coils"/>
    </source>
</evidence>
<feature type="compositionally biased region" description="Basic and acidic residues" evidence="2">
    <location>
        <begin position="326"/>
        <end position="339"/>
    </location>
</feature>
<sequence>MAAQNLGKECDTIKYERDSWKSLADKHKKDVMKLTQSLKDKEKELLQKTTEIVKTPRRATPQSMSSTPNYTDTITPPEEGEIVGTPPQRSPHISNGTITKTEKSLQKVVIQKIVEKKVPPPIASGFESWVPKEKLNAPPPEIPKAVSAFGVPIKASEAEKSKFGPCSQPAPWERAAKATTAAASDSLSEAISKIQSEAFMGGVSTPSYSSKSYREEINRVMTTRKRVGDELSEEQQIEEDSTSATYPAKKIKSVDPLPTTPASSKPVKSVANPAKISSPCIGVGSLSNLKKIPKLSDKPPQAEFAPALGMSGKTNDDLSIPGLGLDRLDDKTKENKWKT</sequence>
<organism evidence="3 4">
    <name type="scientific">Caenorhabditis tropicalis</name>
    <dbReference type="NCBI Taxonomy" id="1561998"/>
    <lineage>
        <taxon>Eukaryota</taxon>
        <taxon>Metazoa</taxon>
        <taxon>Ecdysozoa</taxon>
        <taxon>Nematoda</taxon>
        <taxon>Chromadorea</taxon>
        <taxon>Rhabditida</taxon>
        <taxon>Rhabditina</taxon>
        <taxon>Rhabditomorpha</taxon>
        <taxon>Rhabditoidea</taxon>
        <taxon>Rhabditidae</taxon>
        <taxon>Peloderinae</taxon>
        <taxon>Caenorhabditis</taxon>
    </lineage>
</organism>
<accession>A0A1I7U6P7</accession>
<keyword evidence="3" id="KW-1185">Reference proteome</keyword>
<feature type="region of interest" description="Disordered" evidence="2">
    <location>
        <begin position="54"/>
        <end position="100"/>
    </location>
</feature>
<reference evidence="4" key="1">
    <citation type="submission" date="2016-11" db="UniProtKB">
        <authorList>
            <consortium name="WormBaseParasite"/>
        </authorList>
    </citation>
    <scope>IDENTIFICATION</scope>
</reference>
<feature type="compositionally biased region" description="Acidic residues" evidence="2">
    <location>
        <begin position="230"/>
        <end position="241"/>
    </location>
</feature>
<proteinExistence type="predicted"/>
<evidence type="ECO:0000313" key="4">
    <source>
        <dbReference type="WBParaSite" id="Csp11.Scaffold629.g15410.t1"/>
    </source>
</evidence>
<protein>
    <submittedName>
        <fullName evidence="4">Uncharacterized protein</fullName>
    </submittedName>
</protein>
<feature type="region of interest" description="Disordered" evidence="2">
    <location>
        <begin position="224"/>
        <end position="274"/>
    </location>
</feature>
<evidence type="ECO:0000256" key="2">
    <source>
        <dbReference type="SAM" id="MobiDB-lite"/>
    </source>
</evidence>
<dbReference type="WBParaSite" id="Csp11.Scaffold629.g15410.t1">
    <property type="protein sequence ID" value="Csp11.Scaffold629.g15410.t1"/>
    <property type="gene ID" value="Csp11.Scaffold629.g15410"/>
</dbReference>
<name>A0A1I7U6P7_9PELO</name>
<evidence type="ECO:0000313" key="3">
    <source>
        <dbReference type="Proteomes" id="UP000095282"/>
    </source>
</evidence>
<dbReference type="eggNOG" id="ENOG502TGSV">
    <property type="taxonomic scope" value="Eukaryota"/>
</dbReference>
<dbReference type="Proteomes" id="UP000095282">
    <property type="component" value="Unplaced"/>
</dbReference>